<dbReference type="EMBL" id="JBHSDU010000003">
    <property type="protein sequence ID" value="MFC4309381.1"/>
    <property type="molecule type" value="Genomic_DNA"/>
</dbReference>
<dbReference type="RefSeq" id="WP_380596435.1">
    <property type="nucleotide sequence ID" value="NZ_JBHSDU010000003.1"/>
</dbReference>
<proteinExistence type="predicted"/>
<reference evidence="2" key="1">
    <citation type="journal article" date="2019" name="Int. J. Syst. Evol. Microbiol.">
        <title>The Global Catalogue of Microorganisms (GCM) 10K type strain sequencing project: providing services to taxonomists for standard genome sequencing and annotation.</title>
        <authorList>
            <consortium name="The Broad Institute Genomics Platform"/>
            <consortium name="The Broad Institute Genome Sequencing Center for Infectious Disease"/>
            <person name="Wu L."/>
            <person name="Ma J."/>
        </authorList>
    </citation>
    <scope>NUCLEOTIDE SEQUENCE [LARGE SCALE GENOMIC DNA]</scope>
    <source>
        <strain evidence="2">CGMCC 1.10759</strain>
    </source>
</reference>
<name>A0ABV8SPU6_9GAMM</name>
<keyword evidence="2" id="KW-1185">Reference proteome</keyword>
<protein>
    <submittedName>
        <fullName evidence="1">Uncharacterized protein</fullName>
    </submittedName>
</protein>
<accession>A0ABV8SPU6</accession>
<gene>
    <name evidence="1" type="ORF">ACFPN2_09840</name>
</gene>
<dbReference type="Proteomes" id="UP001595904">
    <property type="component" value="Unassembled WGS sequence"/>
</dbReference>
<organism evidence="1 2">
    <name type="scientific">Steroidobacter flavus</name>
    <dbReference type="NCBI Taxonomy" id="1842136"/>
    <lineage>
        <taxon>Bacteria</taxon>
        <taxon>Pseudomonadati</taxon>
        <taxon>Pseudomonadota</taxon>
        <taxon>Gammaproteobacteria</taxon>
        <taxon>Steroidobacterales</taxon>
        <taxon>Steroidobacteraceae</taxon>
        <taxon>Steroidobacter</taxon>
    </lineage>
</organism>
<sequence length="41" mass="4569">MDMDPIELVDLGDAAEETKQFLPVPVFPDSTYFWGLVPDLG</sequence>
<comment type="caution">
    <text evidence="1">The sequence shown here is derived from an EMBL/GenBank/DDBJ whole genome shotgun (WGS) entry which is preliminary data.</text>
</comment>
<evidence type="ECO:0000313" key="2">
    <source>
        <dbReference type="Proteomes" id="UP001595904"/>
    </source>
</evidence>
<evidence type="ECO:0000313" key="1">
    <source>
        <dbReference type="EMBL" id="MFC4309381.1"/>
    </source>
</evidence>